<dbReference type="Gene3D" id="1.10.10.10">
    <property type="entry name" value="Winged helix-like DNA-binding domain superfamily/Winged helix DNA-binding domain"/>
    <property type="match status" value="1"/>
</dbReference>
<dbReference type="GO" id="GO:0046872">
    <property type="term" value="F:metal ion binding"/>
    <property type="evidence" value="ECO:0007669"/>
    <property type="project" value="UniProtKB-KW"/>
</dbReference>
<dbReference type="InterPro" id="IPR036388">
    <property type="entry name" value="WH-like_DNA-bd_sf"/>
</dbReference>
<evidence type="ECO:0000259" key="3">
    <source>
        <dbReference type="Pfam" id="PF08279"/>
    </source>
</evidence>
<dbReference type="Pfam" id="PF08279">
    <property type="entry name" value="HTH_11"/>
    <property type="match status" value="1"/>
</dbReference>
<dbReference type="InterPro" id="IPR004173">
    <property type="entry name" value="3H_domain"/>
</dbReference>
<feature type="binding site" evidence="1">
    <location>
        <position position="151"/>
    </location>
    <ligand>
        <name>Ni(2+)</name>
        <dbReference type="ChEBI" id="CHEBI:49786"/>
    </ligand>
</feature>
<reference evidence="4 5" key="1">
    <citation type="submission" date="2018-06" db="EMBL/GenBank/DDBJ databases">
        <title>Genomic Encyclopedia of Type Strains, Phase IV (KMG-IV): sequencing the most valuable type-strain genomes for metagenomic binning, comparative biology and taxonomic classification.</title>
        <authorList>
            <person name="Goeker M."/>
        </authorList>
    </citation>
    <scope>NUCLEOTIDE SEQUENCE [LARGE SCALE GENOMIC DNA]</scope>
    <source>
        <strain evidence="4 5">DSM 15140</strain>
    </source>
</reference>
<dbReference type="InterPro" id="IPR026043">
    <property type="entry name" value="NadR"/>
</dbReference>
<dbReference type="STRING" id="200904.GCA_900168775_02381"/>
<dbReference type="Proteomes" id="UP000252254">
    <property type="component" value="Unassembled WGS sequence"/>
</dbReference>
<dbReference type="SUPFAM" id="SSF46785">
    <property type="entry name" value="Winged helix' DNA-binding domain"/>
    <property type="match status" value="1"/>
</dbReference>
<gene>
    <name evidence="4" type="ORF">DES48_1165</name>
</gene>
<comment type="caution">
    <text evidence="4">The sequence shown here is derived from an EMBL/GenBank/DDBJ whole genome shotgun (WGS) entry which is preliminary data.</text>
</comment>
<dbReference type="RefSeq" id="WP_113870117.1">
    <property type="nucleotide sequence ID" value="NZ_BAABQN010000003.1"/>
</dbReference>
<dbReference type="EMBL" id="QNRI01000016">
    <property type="protein sequence ID" value="RBO92080.1"/>
    <property type="molecule type" value="Genomic_DNA"/>
</dbReference>
<dbReference type="InterPro" id="IPR036390">
    <property type="entry name" value="WH_DNA-bd_sf"/>
</dbReference>
<proteinExistence type="predicted"/>
<dbReference type="PANTHER" id="PTHR40068">
    <property type="entry name" value="TRANSCRIPTION REPRESSOR NIAR-RELATED"/>
    <property type="match status" value="1"/>
</dbReference>
<evidence type="ECO:0000259" key="2">
    <source>
        <dbReference type="Pfam" id="PF02829"/>
    </source>
</evidence>
<dbReference type="AlphaFoldDB" id="A0A366DPR1"/>
<dbReference type="InterPro" id="IPR013196">
    <property type="entry name" value="HTH_11"/>
</dbReference>
<dbReference type="InterPro" id="IPR035922">
    <property type="entry name" value="3H_dom_sf"/>
</dbReference>
<name>A0A366DPR1_9BACI</name>
<keyword evidence="1" id="KW-0533">Nickel</keyword>
<dbReference type="Gene3D" id="3.30.1340.20">
    <property type="entry name" value="3H domain"/>
    <property type="match status" value="1"/>
</dbReference>
<evidence type="ECO:0000313" key="5">
    <source>
        <dbReference type="Proteomes" id="UP000252254"/>
    </source>
</evidence>
<dbReference type="Pfam" id="PF02829">
    <property type="entry name" value="3H"/>
    <property type="match status" value="1"/>
</dbReference>
<protein>
    <recommendedName>
        <fullName evidence="6">Transcriptional regulator</fullName>
    </recommendedName>
</protein>
<keyword evidence="5" id="KW-1185">Reference proteome</keyword>
<feature type="binding site" evidence="1">
    <location>
        <position position="84"/>
    </location>
    <ligand>
        <name>Ni(2+)</name>
        <dbReference type="ChEBI" id="CHEBI:49786"/>
    </ligand>
</feature>
<organism evidence="4 5">
    <name type="scientific">Paraliobacillus ryukyuensis</name>
    <dbReference type="NCBI Taxonomy" id="200904"/>
    <lineage>
        <taxon>Bacteria</taxon>
        <taxon>Bacillati</taxon>
        <taxon>Bacillota</taxon>
        <taxon>Bacilli</taxon>
        <taxon>Bacillales</taxon>
        <taxon>Bacillaceae</taxon>
        <taxon>Paraliobacillus</taxon>
    </lineage>
</organism>
<sequence>MTSTKKLIGKARRDSIIAWLKEETNPIKGTELANRAGVSRQVIVQDISLLKAKEEPIIATSQGYIYLTSSSEKKTFRRIIACDHSREQTKDELDCIVDQGVTVKNVMIEHPVYGNLEATLMVSNRQEVKQFMERISETNAPFLLELTDGPHLHTIEADRIEQLDKVEQQLKKLGILVMTS</sequence>
<evidence type="ECO:0000313" key="4">
    <source>
        <dbReference type="EMBL" id="RBO92080.1"/>
    </source>
</evidence>
<dbReference type="PIRSF" id="PIRSF037847">
    <property type="entry name" value="NiaR"/>
    <property type="match status" value="1"/>
</dbReference>
<feature type="binding site" evidence="1">
    <location>
        <position position="92"/>
    </location>
    <ligand>
        <name>Ni(2+)</name>
        <dbReference type="ChEBI" id="CHEBI:49786"/>
    </ligand>
</feature>
<accession>A0A366DPR1</accession>
<dbReference type="OrthoDB" id="9792661at2"/>
<dbReference type="SUPFAM" id="SSF75500">
    <property type="entry name" value="Putative transcriptional regulator TM1602, C-terminal domain"/>
    <property type="match status" value="1"/>
</dbReference>
<dbReference type="PANTHER" id="PTHR40068:SF1">
    <property type="entry name" value="TRANSCRIPTION REPRESSOR NIAR-RELATED"/>
    <property type="match status" value="1"/>
</dbReference>
<evidence type="ECO:0000256" key="1">
    <source>
        <dbReference type="PIRSR" id="PIRSR037847-1"/>
    </source>
</evidence>
<feature type="domain" description="Helix-turn-helix type 11" evidence="3">
    <location>
        <begin position="12"/>
        <end position="65"/>
    </location>
</feature>
<evidence type="ECO:0008006" key="6">
    <source>
        <dbReference type="Google" id="ProtNLM"/>
    </source>
</evidence>
<feature type="binding site" evidence="1">
    <location>
        <position position="153"/>
    </location>
    <ligand>
        <name>Ni(2+)</name>
        <dbReference type="ChEBI" id="CHEBI:49786"/>
    </ligand>
</feature>
<keyword evidence="1" id="KW-0479">Metal-binding</keyword>
<feature type="domain" description="3H" evidence="2">
    <location>
        <begin position="80"/>
        <end position="176"/>
    </location>
</feature>